<proteinExistence type="predicted"/>
<gene>
    <name evidence="4" type="ORF">DILT_LOCUS11214</name>
</gene>
<dbReference type="PANTHER" id="PTHR12442:SF22">
    <property type="entry name" value="CYTOPLASMIC DYNEIN 1 INTERMEDIATE CHAIN-RELATED"/>
    <property type="match status" value="1"/>
</dbReference>
<dbReference type="InterPro" id="IPR050687">
    <property type="entry name" value="Dynein_IC"/>
</dbReference>
<dbReference type="GO" id="GO:0005868">
    <property type="term" value="C:cytoplasmic dynein complex"/>
    <property type="evidence" value="ECO:0007669"/>
    <property type="project" value="TreeGrafter"/>
</dbReference>
<keyword evidence="5" id="KW-1185">Reference proteome</keyword>
<reference evidence="4 5" key="1">
    <citation type="submission" date="2018-11" db="EMBL/GenBank/DDBJ databases">
        <authorList>
            <consortium name="Pathogen Informatics"/>
        </authorList>
    </citation>
    <scope>NUCLEOTIDE SEQUENCE [LARGE SCALE GENOMIC DNA]</scope>
</reference>
<dbReference type="EMBL" id="UYRU01062317">
    <property type="protein sequence ID" value="VDN15383.1"/>
    <property type="molecule type" value="Genomic_DNA"/>
</dbReference>
<dbReference type="InterPro" id="IPR036322">
    <property type="entry name" value="WD40_repeat_dom_sf"/>
</dbReference>
<keyword evidence="1" id="KW-0963">Cytoplasm</keyword>
<dbReference type="Proteomes" id="UP000281553">
    <property type="component" value="Unassembled WGS sequence"/>
</dbReference>
<sequence>MPRSPKRTPIELNTLTSWAHTQPLNTVQVIGSKNAHNIITLSSDGFMCVWIVEMLGEPREKVEVCDAPSAGLMDVFPTCMAFFANDQNNYVVGSESSNIYTDQRHSRFGPLFKASHFCVPSFLSFKFMHNSGTLL</sequence>
<dbReference type="AlphaFoldDB" id="A0A3P7LWH7"/>
<dbReference type="GO" id="GO:0045504">
    <property type="term" value="F:dynein heavy chain binding"/>
    <property type="evidence" value="ECO:0007669"/>
    <property type="project" value="TreeGrafter"/>
</dbReference>
<dbReference type="GO" id="GO:0045503">
    <property type="term" value="F:dynein light chain binding"/>
    <property type="evidence" value="ECO:0007669"/>
    <property type="project" value="TreeGrafter"/>
</dbReference>
<keyword evidence="3" id="KW-0677">Repeat</keyword>
<evidence type="ECO:0000313" key="5">
    <source>
        <dbReference type="Proteomes" id="UP000281553"/>
    </source>
</evidence>
<organism evidence="4 5">
    <name type="scientific">Dibothriocephalus latus</name>
    <name type="common">Fish tapeworm</name>
    <name type="synonym">Diphyllobothrium latum</name>
    <dbReference type="NCBI Taxonomy" id="60516"/>
    <lineage>
        <taxon>Eukaryota</taxon>
        <taxon>Metazoa</taxon>
        <taxon>Spiralia</taxon>
        <taxon>Lophotrochozoa</taxon>
        <taxon>Platyhelminthes</taxon>
        <taxon>Cestoda</taxon>
        <taxon>Eucestoda</taxon>
        <taxon>Diphyllobothriidea</taxon>
        <taxon>Diphyllobothriidae</taxon>
        <taxon>Dibothriocephalus</taxon>
    </lineage>
</organism>
<evidence type="ECO:0000313" key="4">
    <source>
        <dbReference type="EMBL" id="VDN15383.1"/>
    </source>
</evidence>
<evidence type="ECO:0000256" key="1">
    <source>
        <dbReference type="ARBA" id="ARBA00022490"/>
    </source>
</evidence>
<dbReference type="SUPFAM" id="SSF50978">
    <property type="entry name" value="WD40 repeat-like"/>
    <property type="match status" value="1"/>
</dbReference>
<accession>A0A3P7LWH7</accession>
<dbReference type="PANTHER" id="PTHR12442">
    <property type="entry name" value="DYNEIN INTERMEDIATE CHAIN"/>
    <property type="match status" value="1"/>
</dbReference>
<evidence type="ECO:0000256" key="3">
    <source>
        <dbReference type="ARBA" id="ARBA00022737"/>
    </source>
</evidence>
<dbReference type="OrthoDB" id="4189at2759"/>
<name>A0A3P7LWH7_DIBLA</name>
<evidence type="ECO:0000256" key="2">
    <source>
        <dbReference type="ARBA" id="ARBA00022574"/>
    </source>
</evidence>
<keyword evidence="2" id="KW-0853">WD repeat</keyword>
<protein>
    <submittedName>
        <fullName evidence="4">Uncharacterized protein</fullName>
    </submittedName>
</protein>
<dbReference type="GO" id="GO:0010970">
    <property type="term" value="P:transport along microtubule"/>
    <property type="evidence" value="ECO:0007669"/>
    <property type="project" value="TreeGrafter"/>
</dbReference>